<sequence length="132" mass="14970">MAFDVRVEVFVKEQGVPRDMELDEYDESPTACNHYIVEEGGKPIAAGRFKTFEPGVAKMQRIAVLRSYRGSGIGKFLLQAMEEEARRLGYRESVLDAQCSAEAFYLKLGYVTESEEPFLDAGIEHVRMRKVL</sequence>
<organism evidence="4 5">
    <name type="scientific">Cohnella terricola</name>
    <dbReference type="NCBI Taxonomy" id="1289167"/>
    <lineage>
        <taxon>Bacteria</taxon>
        <taxon>Bacillati</taxon>
        <taxon>Bacillota</taxon>
        <taxon>Bacilli</taxon>
        <taxon>Bacillales</taxon>
        <taxon>Paenibacillaceae</taxon>
        <taxon>Cohnella</taxon>
    </lineage>
</organism>
<dbReference type="PANTHER" id="PTHR43877">
    <property type="entry name" value="AMINOALKYLPHOSPHONATE N-ACETYLTRANSFERASE-RELATED-RELATED"/>
    <property type="match status" value="1"/>
</dbReference>
<dbReference type="AlphaFoldDB" id="A0A559JR97"/>
<dbReference type="RefSeq" id="WP_144700092.1">
    <property type="nucleotide sequence ID" value="NZ_VNJJ01000003.1"/>
</dbReference>
<dbReference type="Pfam" id="PF13673">
    <property type="entry name" value="Acetyltransf_10"/>
    <property type="match status" value="1"/>
</dbReference>
<dbReference type="InterPro" id="IPR000182">
    <property type="entry name" value="GNAT_dom"/>
</dbReference>
<dbReference type="EMBL" id="VNJJ01000003">
    <property type="protein sequence ID" value="TVY02387.1"/>
    <property type="molecule type" value="Genomic_DNA"/>
</dbReference>
<reference evidence="4 5" key="1">
    <citation type="submission" date="2019-07" db="EMBL/GenBank/DDBJ databases">
        <authorList>
            <person name="Kim J."/>
        </authorList>
    </citation>
    <scope>NUCLEOTIDE SEQUENCE [LARGE SCALE GENOMIC DNA]</scope>
    <source>
        <strain evidence="4 5">G13</strain>
    </source>
</reference>
<dbReference type="Gene3D" id="3.40.630.30">
    <property type="match status" value="1"/>
</dbReference>
<dbReference type="InterPro" id="IPR050832">
    <property type="entry name" value="Bact_Acetyltransf"/>
</dbReference>
<dbReference type="OrthoDB" id="9796171at2"/>
<keyword evidence="5" id="KW-1185">Reference proteome</keyword>
<dbReference type="SUPFAM" id="SSF55729">
    <property type="entry name" value="Acyl-CoA N-acyltransferases (Nat)"/>
    <property type="match status" value="1"/>
</dbReference>
<dbReference type="CDD" id="cd04301">
    <property type="entry name" value="NAT_SF"/>
    <property type="match status" value="1"/>
</dbReference>
<keyword evidence="2" id="KW-0012">Acyltransferase</keyword>
<proteinExistence type="predicted"/>
<evidence type="ECO:0000313" key="5">
    <source>
        <dbReference type="Proteomes" id="UP000316330"/>
    </source>
</evidence>
<dbReference type="Proteomes" id="UP000316330">
    <property type="component" value="Unassembled WGS sequence"/>
</dbReference>
<dbReference type="PROSITE" id="PS51186">
    <property type="entry name" value="GNAT"/>
    <property type="match status" value="1"/>
</dbReference>
<feature type="domain" description="N-acetyltransferase" evidence="3">
    <location>
        <begin position="1"/>
        <end position="132"/>
    </location>
</feature>
<evidence type="ECO:0000259" key="3">
    <source>
        <dbReference type="PROSITE" id="PS51186"/>
    </source>
</evidence>
<name>A0A559JR97_9BACL</name>
<keyword evidence="1 4" id="KW-0808">Transferase</keyword>
<comment type="caution">
    <text evidence="4">The sequence shown here is derived from an EMBL/GenBank/DDBJ whole genome shotgun (WGS) entry which is preliminary data.</text>
</comment>
<protein>
    <submittedName>
        <fullName evidence="4">GNAT family N-acetyltransferase</fullName>
    </submittedName>
</protein>
<evidence type="ECO:0000313" key="4">
    <source>
        <dbReference type="EMBL" id="TVY02387.1"/>
    </source>
</evidence>
<dbReference type="GO" id="GO:0016747">
    <property type="term" value="F:acyltransferase activity, transferring groups other than amino-acyl groups"/>
    <property type="evidence" value="ECO:0007669"/>
    <property type="project" value="InterPro"/>
</dbReference>
<gene>
    <name evidence="4" type="ORF">FPZ45_07395</name>
</gene>
<dbReference type="InterPro" id="IPR016181">
    <property type="entry name" value="Acyl_CoA_acyltransferase"/>
</dbReference>
<evidence type="ECO:0000256" key="1">
    <source>
        <dbReference type="ARBA" id="ARBA00022679"/>
    </source>
</evidence>
<evidence type="ECO:0000256" key="2">
    <source>
        <dbReference type="ARBA" id="ARBA00023315"/>
    </source>
</evidence>
<accession>A0A559JR97</accession>